<feature type="region of interest" description="Disordered" evidence="3">
    <location>
        <begin position="1"/>
        <end position="27"/>
    </location>
</feature>
<dbReference type="Proteomes" id="UP000216361">
    <property type="component" value="Unassembled WGS sequence"/>
</dbReference>
<gene>
    <name evidence="5" type="ORF">CHR90_01940</name>
</gene>
<evidence type="ECO:0000259" key="4">
    <source>
        <dbReference type="Pfam" id="PF09375"/>
    </source>
</evidence>
<keyword evidence="6" id="KW-1185">Reference proteome</keyword>
<evidence type="ECO:0000256" key="1">
    <source>
        <dbReference type="ARBA" id="ARBA00004196"/>
    </source>
</evidence>
<protein>
    <recommendedName>
        <fullName evidence="4">Imelysin-like domain-containing protein</fullName>
    </recommendedName>
</protein>
<dbReference type="EMBL" id="NOXS01000022">
    <property type="protein sequence ID" value="OYQ21414.1"/>
    <property type="molecule type" value="Genomic_DNA"/>
</dbReference>
<name>A0A255XYE0_9PROT</name>
<dbReference type="InterPro" id="IPR018976">
    <property type="entry name" value="Imelysin-like"/>
</dbReference>
<feature type="domain" description="Imelysin-like" evidence="4">
    <location>
        <begin position="115"/>
        <end position="444"/>
    </location>
</feature>
<dbReference type="Gene3D" id="1.20.1420.20">
    <property type="entry name" value="M75 peptidase, HXXE motif"/>
    <property type="match status" value="1"/>
</dbReference>
<dbReference type="AlphaFoldDB" id="A0A255XYE0"/>
<organism evidence="5 6">
    <name type="scientific">Elstera cyanobacteriorum</name>
    <dbReference type="NCBI Taxonomy" id="2022747"/>
    <lineage>
        <taxon>Bacteria</taxon>
        <taxon>Pseudomonadati</taxon>
        <taxon>Pseudomonadota</taxon>
        <taxon>Alphaproteobacteria</taxon>
        <taxon>Rhodospirillales</taxon>
        <taxon>Rhodospirillaceae</taxon>
        <taxon>Elstera</taxon>
    </lineage>
</organism>
<evidence type="ECO:0000256" key="3">
    <source>
        <dbReference type="SAM" id="MobiDB-lite"/>
    </source>
</evidence>
<reference evidence="5 6" key="1">
    <citation type="submission" date="2017-07" db="EMBL/GenBank/DDBJ databases">
        <title>Elstera cyanobacteriorum sp. nov., a novel bacterium isolated from cyanobacterial aggregates in a eutrophic lake.</title>
        <authorList>
            <person name="Cai H."/>
        </authorList>
    </citation>
    <scope>NUCLEOTIDE SEQUENCE [LARGE SCALE GENOMIC DNA]</scope>
    <source>
        <strain evidence="5 6">TH019</strain>
    </source>
</reference>
<proteinExistence type="predicted"/>
<keyword evidence="2" id="KW-0732">Signal</keyword>
<dbReference type="CDD" id="cd14657">
    <property type="entry name" value="Imelysin_IrpA-like"/>
    <property type="match status" value="1"/>
</dbReference>
<dbReference type="Pfam" id="PF09375">
    <property type="entry name" value="Peptidase_M75"/>
    <property type="match status" value="1"/>
</dbReference>
<comment type="caution">
    <text evidence="5">The sequence shown here is derived from an EMBL/GenBank/DDBJ whole genome shotgun (WGS) entry which is preliminary data.</text>
</comment>
<sequence length="465" mass="49538">MRRVPAYTPAQVHARGRAPQRRVPGEQRMQKTTKFWVGVGAFLVASTAGETLVTDPMAVLSNPIPAALAAGGEGGETGGEGGGRPASYKLNSTDANAFAFDASAQVTGYVAHVFESYTAAHRGAKRLQAAIDRFLKSPNATTLADARNAWTSARVFYLKTEAFRFYDGPIDLKTPTGSEEGPEGHINAWPLNEAFIDGVKGNPKSGLINDRKVPVTRAAILERDQVSDEADVTTGWHAIEFLLWGQDFSATGPGNRPASDYTPGQGNNDRRRAYLKIVTDMLVDDLGALAKAWDPAGKDNYAAYFKALDQREALGRIFAGVASLSGYELMSERLAVALDSGDQEDEHSCFSDTTWQDFLFDIRGIREVYSGGAATPAGASLQALVAQRAPEVNNAVLAALAAVEADAEALPRPFDQEVLRASKDSEGRKTAEKLVKDLTTLASALADAGAAVGVLVVVPTAHKAE</sequence>
<evidence type="ECO:0000313" key="5">
    <source>
        <dbReference type="EMBL" id="OYQ21414.1"/>
    </source>
</evidence>
<evidence type="ECO:0000256" key="2">
    <source>
        <dbReference type="ARBA" id="ARBA00022729"/>
    </source>
</evidence>
<evidence type="ECO:0000313" key="6">
    <source>
        <dbReference type="Proteomes" id="UP000216361"/>
    </source>
</evidence>
<dbReference type="InterPro" id="IPR038352">
    <property type="entry name" value="Imelysin_sf"/>
</dbReference>
<dbReference type="GO" id="GO:0030313">
    <property type="term" value="C:cell envelope"/>
    <property type="evidence" value="ECO:0007669"/>
    <property type="project" value="UniProtKB-SubCell"/>
</dbReference>
<accession>A0A255XYE0</accession>
<comment type="subcellular location">
    <subcellularLocation>
        <location evidence="1">Cell envelope</location>
    </subcellularLocation>
</comment>